<dbReference type="Pfam" id="PF07662">
    <property type="entry name" value="Nucleos_tra2_C"/>
    <property type="match status" value="1"/>
</dbReference>
<reference evidence="12" key="1">
    <citation type="submission" date="2016-10" db="EMBL/GenBank/DDBJ databases">
        <authorList>
            <person name="Varghese N."/>
            <person name="Submissions S."/>
        </authorList>
    </citation>
    <scope>NUCLEOTIDE SEQUENCE [LARGE SCALE GENOMIC DNA]</scope>
    <source>
        <strain evidence="12">DSM 5463</strain>
    </source>
</reference>
<dbReference type="GO" id="GO:0005886">
    <property type="term" value="C:plasma membrane"/>
    <property type="evidence" value="ECO:0007669"/>
    <property type="project" value="UniProtKB-SubCell"/>
</dbReference>
<name>A0A1H5SNH1_9CLOT</name>
<evidence type="ECO:0000256" key="5">
    <source>
        <dbReference type="ARBA" id="ARBA00022989"/>
    </source>
</evidence>
<dbReference type="PANTHER" id="PTHR10590">
    <property type="entry name" value="SODIUM/NUCLEOSIDE COTRANSPORTER"/>
    <property type="match status" value="1"/>
</dbReference>
<evidence type="ECO:0000313" key="11">
    <source>
        <dbReference type="EMBL" id="SEF52000.1"/>
    </source>
</evidence>
<keyword evidence="6 7" id="KW-0472">Membrane</keyword>
<keyword evidence="3" id="KW-1003">Cell membrane</keyword>
<dbReference type="InterPro" id="IPR011657">
    <property type="entry name" value="CNT_C_dom"/>
</dbReference>
<dbReference type="Pfam" id="PF01773">
    <property type="entry name" value="Nucleos_tra2_N"/>
    <property type="match status" value="1"/>
</dbReference>
<sequence>MEKLISLLGIIVIIGIAYLLSENKKKVNWILVAKGLSIQLIFALIVLKWPLGQRVFDVISRGVTKLLDFTRYGTSFLFGDLINSEKFGVIFALQILPTIIFFSALMSILYYLGVMQAVVSFLAKIMLKLLGTSGAESLSNTANIFLGQTEAPLLIKPYVSDMTRSELLTIMVGGMATVAGGVMAGYIAMGISAKHLMAASLMAAPASLMISKILLPETEEPKTKGKVDMEFEKVDANVIDAAARGAAEGLQLSLNVGGMLIAFIALTYLVNYLIGKIGFLIGIRDLSLEWILGRLFAPLTFIMGVPLKDVISAGSLLGQKIVINEFFAYANLSELIKNGALQPRTIALLTYALCGFANISSIAIQIGGIGGLAPNRRSDIAKLGVRALIGGTLVGLLNAAVAGLLL</sequence>
<comment type="similarity">
    <text evidence="2 7">Belongs to the concentrative nucleoside transporter (CNT) (TC 2.A.41) family.</text>
</comment>
<dbReference type="GO" id="GO:0005337">
    <property type="term" value="F:nucleoside transmembrane transporter activity"/>
    <property type="evidence" value="ECO:0007669"/>
    <property type="project" value="InterPro"/>
</dbReference>
<dbReference type="NCBIfam" id="TIGR00804">
    <property type="entry name" value="nupC"/>
    <property type="match status" value="1"/>
</dbReference>
<feature type="transmembrane region" description="Helical" evidence="7">
    <location>
        <begin position="5"/>
        <end position="21"/>
    </location>
</feature>
<keyword evidence="5 7" id="KW-1133">Transmembrane helix</keyword>
<feature type="transmembrane region" description="Helical" evidence="7">
    <location>
        <begin position="167"/>
        <end position="189"/>
    </location>
</feature>
<dbReference type="RefSeq" id="WP_103895437.1">
    <property type="nucleotide sequence ID" value="NZ_FNUK01000003.1"/>
</dbReference>
<feature type="domain" description="Concentrative nucleoside transporter C-terminal" evidence="9">
    <location>
        <begin position="195"/>
        <end position="403"/>
    </location>
</feature>
<feature type="transmembrane region" description="Helical" evidence="7">
    <location>
        <begin position="348"/>
        <end position="373"/>
    </location>
</feature>
<keyword evidence="7" id="KW-0813">Transport</keyword>
<dbReference type="GO" id="GO:0015293">
    <property type="term" value="F:symporter activity"/>
    <property type="evidence" value="ECO:0007669"/>
    <property type="project" value="TreeGrafter"/>
</dbReference>
<dbReference type="PANTHER" id="PTHR10590:SF4">
    <property type="entry name" value="SOLUTE CARRIER FAMILY 28 MEMBER 3"/>
    <property type="match status" value="1"/>
</dbReference>
<evidence type="ECO:0000256" key="3">
    <source>
        <dbReference type="ARBA" id="ARBA00022475"/>
    </source>
</evidence>
<dbReference type="InterPro" id="IPR018270">
    <property type="entry name" value="C_nuclsd_transpt_met_bac"/>
</dbReference>
<feature type="transmembrane region" description="Helical" evidence="7">
    <location>
        <begin position="254"/>
        <end position="274"/>
    </location>
</feature>
<evidence type="ECO:0000256" key="7">
    <source>
        <dbReference type="RuleBase" id="RU362018"/>
    </source>
</evidence>
<feature type="domain" description="Concentrative nucleoside transporter N-terminal" evidence="8">
    <location>
        <begin position="8"/>
        <end position="81"/>
    </location>
</feature>
<organism evidence="11 12">
    <name type="scientific">Caloramator fervidus</name>
    <dbReference type="NCBI Taxonomy" id="29344"/>
    <lineage>
        <taxon>Bacteria</taxon>
        <taxon>Bacillati</taxon>
        <taxon>Bacillota</taxon>
        <taxon>Clostridia</taxon>
        <taxon>Eubacteriales</taxon>
        <taxon>Clostridiaceae</taxon>
        <taxon>Caloramator</taxon>
    </lineage>
</organism>
<evidence type="ECO:0000259" key="10">
    <source>
        <dbReference type="Pfam" id="PF07670"/>
    </source>
</evidence>
<keyword evidence="4 7" id="KW-0812">Transmembrane</keyword>
<evidence type="ECO:0000256" key="2">
    <source>
        <dbReference type="ARBA" id="ARBA00009033"/>
    </source>
</evidence>
<dbReference type="InterPro" id="IPR008276">
    <property type="entry name" value="C_nuclsd_transpt"/>
</dbReference>
<dbReference type="AlphaFoldDB" id="A0A1H5SNH1"/>
<feature type="transmembrane region" description="Helical" evidence="7">
    <location>
        <begin position="385"/>
        <end position="405"/>
    </location>
</feature>
<evidence type="ECO:0000259" key="9">
    <source>
        <dbReference type="Pfam" id="PF07662"/>
    </source>
</evidence>
<evidence type="ECO:0000256" key="4">
    <source>
        <dbReference type="ARBA" id="ARBA00022692"/>
    </source>
</evidence>
<gene>
    <name evidence="11" type="ORF">SAMN05660865_00422</name>
</gene>
<protein>
    <recommendedName>
        <fullName evidence="7">Nucleoside permease</fullName>
    </recommendedName>
</protein>
<feature type="domain" description="Nucleoside transporter/FeoB GTPase Gate" evidence="10">
    <location>
        <begin position="93"/>
        <end position="190"/>
    </location>
</feature>
<keyword evidence="12" id="KW-1185">Reference proteome</keyword>
<dbReference type="Pfam" id="PF07670">
    <property type="entry name" value="Gate"/>
    <property type="match status" value="1"/>
</dbReference>
<dbReference type="OrthoDB" id="9766455at2"/>
<dbReference type="InterPro" id="IPR002668">
    <property type="entry name" value="CNT_N_dom"/>
</dbReference>
<feature type="transmembrane region" description="Helical" evidence="7">
    <location>
        <begin position="286"/>
        <end position="307"/>
    </location>
</feature>
<evidence type="ECO:0000259" key="8">
    <source>
        <dbReference type="Pfam" id="PF01773"/>
    </source>
</evidence>
<feature type="transmembrane region" description="Helical" evidence="7">
    <location>
        <begin position="87"/>
        <end position="112"/>
    </location>
</feature>
<dbReference type="InterPro" id="IPR011642">
    <property type="entry name" value="Gate_dom"/>
</dbReference>
<evidence type="ECO:0000313" key="12">
    <source>
        <dbReference type="Proteomes" id="UP000242850"/>
    </source>
</evidence>
<accession>A0A1H5SNH1</accession>
<feature type="transmembrane region" description="Helical" evidence="7">
    <location>
        <begin position="27"/>
        <end position="47"/>
    </location>
</feature>
<dbReference type="Proteomes" id="UP000242850">
    <property type="component" value="Unassembled WGS sequence"/>
</dbReference>
<comment type="subcellular location">
    <subcellularLocation>
        <location evidence="1">Cell membrane</location>
        <topology evidence="1">Multi-pass membrane protein</topology>
    </subcellularLocation>
</comment>
<evidence type="ECO:0000256" key="6">
    <source>
        <dbReference type="ARBA" id="ARBA00023136"/>
    </source>
</evidence>
<dbReference type="EMBL" id="FNUK01000003">
    <property type="protein sequence ID" value="SEF52000.1"/>
    <property type="molecule type" value="Genomic_DNA"/>
</dbReference>
<evidence type="ECO:0000256" key="1">
    <source>
        <dbReference type="ARBA" id="ARBA00004651"/>
    </source>
</evidence>
<proteinExistence type="inferred from homology"/>